<keyword evidence="3" id="KW-1003">Cell membrane</keyword>
<evidence type="ECO:0000256" key="4">
    <source>
        <dbReference type="ARBA" id="ARBA00022692"/>
    </source>
</evidence>
<sequence>MTYITIVLILLPILVGFCIYLFPKIDRYSAMAVVLMSFAYGLWVILEPPNLNIQLLNNFGVQLFIDQTSGYLILTNALVTMAVILYCWSSRLSGLFFTQILIVHSSLNSIFISQDFISLYVALEVLGIGVFLLIAYPRSDRSIWVGLRYLFVSNTAMLFYLVGVALVYQAHHSFGFAGLRGSSPEAISLIFMGLLAKGGIFVSGLWLPMTYAESETPVSALLSGIVTKAGVFPLVRLALILPEFSPILSIFGVAAALLGAIYAIFEQDTKRTLAFSSISQLGFIIVAPVAGSFYALSHGLVKSALFLIEGSLPSRDFKQLHQQPINTFLWLILLLASLSISGFPLLSIFSAKALVFKDLSTWEDIALNIASVGTVIYFAKFIFIPHQQSADSEKFDSHKLALLPAIGILFIALICANSLYYESTYSVEKITKALATIGVGWLAYFLIFKNSLINLPKTWEKLDHLMGVMTLSLTAIFWLVVWLKIS</sequence>
<dbReference type="InterPro" id="IPR050586">
    <property type="entry name" value="CPA3_Na-H_Antiporter_D"/>
</dbReference>
<feature type="transmembrane region" description="Helical" evidence="9">
    <location>
        <begin position="119"/>
        <end position="137"/>
    </location>
</feature>
<dbReference type="RefSeq" id="WP_152088580.1">
    <property type="nucleotide sequence ID" value="NZ_BIMW01000103.1"/>
</dbReference>
<evidence type="ECO:0000256" key="2">
    <source>
        <dbReference type="ARBA" id="ARBA00005346"/>
    </source>
</evidence>
<keyword evidence="5 9" id="KW-1133">Transmembrane helix</keyword>
<dbReference type="Pfam" id="PF00361">
    <property type="entry name" value="Proton_antipo_M"/>
    <property type="match status" value="1"/>
</dbReference>
<feature type="transmembrane region" description="Helical" evidence="9">
    <location>
        <begin position="219"/>
        <end position="241"/>
    </location>
</feature>
<proteinExistence type="inferred from homology"/>
<dbReference type="NCBIfam" id="NF005564">
    <property type="entry name" value="PRK07234.1-4"/>
    <property type="match status" value="1"/>
</dbReference>
<evidence type="ECO:0000313" key="11">
    <source>
        <dbReference type="EMBL" id="GCE94658.1"/>
    </source>
</evidence>
<reference evidence="11 12" key="1">
    <citation type="journal article" date="2019" name="J Genomics">
        <title>The Draft Genome of a Hydrogen-producing Cyanobacterium, Arthrospira platensis NIES-46.</title>
        <authorList>
            <person name="Suzuki S."/>
            <person name="Yamaguchi H."/>
            <person name="Kawachi M."/>
        </authorList>
    </citation>
    <scope>NUCLEOTIDE SEQUENCE [LARGE SCALE GENOMIC DNA]</scope>
    <source>
        <strain evidence="11 12">NIES-46</strain>
    </source>
</reference>
<feature type="transmembrane region" description="Helical" evidence="9">
    <location>
        <begin position="328"/>
        <end position="353"/>
    </location>
</feature>
<evidence type="ECO:0000256" key="1">
    <source>
        <dbReference type="ARBA" id="ARBA00004651"/>
    </source>
</evidence>
<dbReference type="GeneID" id="301683546"/>
<feature type="transmembrane region" description="Helical" evidence="9">
    <location>
        <begin position="247"/>
        <end position="265"/>
    </location>
</feature>
<feature type="transmembrane region" description="Helical" evidence="9">
    <location>
        <begin position="400"/>
        <end position="421"/>
    </location>
</feature>
<evidence type="ECO:0000256" key="3">
    <source>
        <dbReference type="ARBA" id="ARBA00022475"/>
    </source>
</evidence>
<dbReference type="Proteomes" id="UP000326169">
    <property type="component" value="Unassembled WGS sequence"/>
</dbReference>
<feature type="transmembrane region" description="Helical" evidence="9">
    <location>
        <begin position="188"/>
        <end position="207"/>
    </location>
</feature>
<feature type="transmembrane region" description="Helical" evidence="9">
    <location>
        <begin position="433"/>
        <end position="453"/>
    </location>
</feature>
<comment type="similarity">
    <text evidence="2">Belongs to the CPA3 antiporters (TC 2.A.63) subunit D family.</text>
</comment>
<comment type="caution">
    <text evidence="11">The sequence shown here is derived from an EMBL/GenBank/DDBJ whole genome shotgun (WGS) entry which is preliminary data.</text>
</comment>
<dbReference type="EMBL" id="BIMW01000103">
    <property type="protein sequence ID" value="GCE94658.1"/>
    <property type="molecule type" value="Genomic_DNA"/>
</dbReference>
<feature type="transmembrane region" description="Helical" evidence="9">
    <location>
        <begin position="6"/>
        <end position="22"/>
    </location>
</feature>
<feature type="transmembrane region" description="Helical" evidence="9">
    <location>
        <begin position="149"/>
        <end position="168"/>
    </location>
</feature>
<feature type="transmembrane region" description="Helical" evidence="9">
    <location>
        <begin position="29"/>
        <end position="46"/>
    </location>
</feature>
<dbReference type="PANTHER" id="PTHR42703">
    <property type="entry name" value="NADH DEHYDROGENASE"/>
    <property type="match status" value="1"/>
</dbReference>
<feature type="transmembrane region" description="Helical" evidence="9">
    <location>
        <begin position="272"/>
        <end position="296"/>
    </location>
</feature>
<name>A0A5M3T9I8_LIMPL</name>
<comment type="function">
    <text evidence="7">NDH-1 shuttles electrons from NAD(P)H, via FMN and iron-sulfur (Fe-S) centers, to quinones in the respiratory chain. The immediate electron acceptor for the enzyme in this species is believed to be plastoquinone. Couples the redox reaction to proton translocation (for every two electrons transferred, four hydrogen ions are translocated across the cytoplasmic membrane), and thus conserves the redox energy in a proton gradient.</text>
</comment>
<evidence type="ECO:0000256" key="7">
    <source>
        <dbReference type="ARBA" id="ARBA00025624"/>
    </source>
</evidence>
<feature type="domain" description="NADH:quinone oxidoreductase/Mrp antiporter transmembrane" evidence="10">
    <location>
        <begin position="113"/>
        <end position="376"/>
    </location>
</feature>
<evidence type="ECO:0000313" key="12">
    <source>
        <dbReference type="Proteomes" id="UP000326169"/>
    </source>
</evidence>
<evidence type="ECO:0000256" key="9">
    <source>
        <dbReference type="SAM" id="Phobius"/>
    </source>
</evidence>
<gene>
    <name evidence="11" type="primary">ndhD</name>
    <name evidence="11" type="ORF">NIES46_27170</name>
</gene>
<feature type="transmembrane region" description="Helical" evidence="9">
    <location>
        <begin position="95"/>
        <end position="113"/>
    </location>
</feature>
<keyword evidence="4 8" id="KW-0812">Transmembrane</keyword>
<evidence type="ECO:0000256" key="5">
    <source>
        <dbReference type="ARBA" id="ARBA00022989"/>
    </source>
</evidence>
<feature type="transmembrane region" description="Helical" evidence="9">
    <location>
        <begin position="365"/>
        <end position="384"/>
    </location>
</feature>
<evidence type="ECO:0000256" key="8">
    <source>
        <dbReference type="RuleBase" id="RU000320"/>
    </source>
</evidence>
<feature type="transmembrane region" description="Helical" evidence="9">
    <location>
        <begin position="465"/>
        <end position="483"/>
    </location>
</feature>
<evidence type="ECO:0000259" key="10">
    <source>
        <dbReference type="Pfam" id="PF00361"/>
    </source>
</evidence>
<evidence type="ECO:0000256" key="6">
    <source>
        <dbReference type="ARBA" id="ARBA00023136"/>
    </source>
</evidence>
<dbReference type="InterPro" id="IPR001750">
    <property type="entry name" value="ND/Mrp_TM"/>
</dbReference>
<keyword evidence="6 9" id="KW-0472">Membrane</keyword>
<keyword evidence="12" id="KW-1185">Reference proteome</keyword>
<comment type="subcellular location">
    <subcellularLocation>
        <location evidence="1">Cell membrane</location>
        <topology evidence="1">Multi-pass membrane protein</topology>
    </subcellularLocation>
    <subcellularLocation>
        <location evidence="8">Membrane</location>
        <topology evidence="8">Multi-pass membrane protein</topology>
    </subcellularLocation>
</comment>
<organism evidence="11 12">
    <name type="scientific">Limnospira platensis NIES-46</name>
    <dbReference type="NCBI Taxonomy" id="1236695"/>
    <lineage>
        <taxon>Bacteria</taxon>
        <taxon>Bacillati</taxon>
        <taxon>Cyanobacteriota</taxon>
        <taxon>Cyanophyceae</taxon>
        <taxon>Oscillatoriophycideae</taxon>
        <taxon>Oscillatoriales</taxon>
        <taxon>Sirenicapillariaceae</taxon>
        <taxon>Limnospira</taxon>
    </lineage>
</organism>
<accession>A0A5M3T9I8</accession>
<feature type="transmembrane region" description="Helical" evidence="9">
    <location>
        <begin position="69"/>
        <end position="88"/>
    </location>
</feature>
<protein>
    <submittedName>
        <fullName evidence="11">NADH dehydrogenase subunit 4</fullName>
    </submittedName>
</protein>
<dbReference type="PANTHER" id="PTHR42703:SF1">
    <property type="entry name" value="NA(+)_H(+) ANTIPORTER SUBUNIT D1"/>
    <property type="match status" value="1"/>
</dbReference>